<feature type="transmembrane region" description="Helical" evidence="2">
    <location>
        <begin position="319"/>
        <end position="337"/>
    </location>
</feature>
<feature type="region of interest" description="Disordered" evidence="1">
    <location>
        <begin position="431"/>
        <end position="467"/>
    </location>
</feature>
<feature type="transmembrane region" description="Helical" evidence="2">
    <location>
        <begin position="343"/>
        <end position="365"/>
    </location>
</feature>
<keyword evidence="5" id="KW-1185">Reference proteome</keyword>
<dbReference type="InterPro" id="IPR045962">
    <property type="entry name" value="DUF6382"/>
</dbReference>
<evidence type="ECO:0000313" key="4">
    <source>
        <dbReference type="EMBL" id="MEC0239415.1"/>
    </source>
</evidence>
<keyword evidence="2" id="KW-0812">Transmembrane</keyword>
<feature type="compositionally biased region" description="Basic and acidic residues" evidence="1">
    <location>
        <begin position="451"/>
        <end position="467"/>
    </location>
</feature>
<dbReference type="SUPFAM" id="SSF49879">
    <property type="entry name" value="SMAD/FHA domain"/>
    <property type="match status" value="1"/>
</dbReference>
<name>A0ABU6GI46_9BACL</name>
<keyword evidence="2" id="KW-1133">Transmembrane helix</keyword>
<evidence type="ECO:0000313" key="5">
    <source>
        <dbReference type="Proteomes" id="UP001344632"/>
    </source>
</evidence>
<dbReference type="EMBL" id="JARLKZ010000004">
    <property type="protein sequence ID" value="MEC0239415.1"/>
    <property type="molecule type" value="Genomic_DNA"/>
</dbReference>
<dbReference type="Gene3D" id="2.60.200.20">
    <property type="match status" value="1"/>
</dbReference>
<evidence type="ECO:0000256" key="1">
    <source>
        <dbReference type="SAM" id="MobiDB-lite"/>
    </source>
</evidence>
<evidence type="ECO:0000256" key="2">
    <source>
        <dbReference type="SAM" id="Phobius"/>
    </source>
</evidence>
<dbReference type="Proteomes" id="UP001344632">
    <property type="component" value="Unassembled WGS sequence"/>
</dbReference>
<keyword evidence="2" id="KW-0472">Membrane</keyword>
<dbReference type="RefSeq" id="WP_326086535.1">
    <property type="nucleotide sequence ID" value="NZ_JARLKZ010000004.1"/>
</dbReference>
<dbReference type="Pfam" id="PF00498">
    <property type="entry name" value="FHA"/>
    <property type="match status" value="1"/>
</dbReference>
<dbReference type="InterPro" id="IPR008984">
    <property type="entry name" value="SMAD_FHA_dom_sf"/>
</dbReference>
<feature type="compositionally biased region" description="Polar residues" evidence="1">
    <location>
        <begin position="211"/>
        <end position="226"/>
    </location>
</feature>
<dbReference type="PROSITE" id="PS50006">
    <property type="entry name" value="FHA_DOMAIN"/>
    <property type="match status" value="1"/>
</dbReference>
<protein>
    <submittedName>
        <fullName evidence="4">DUF6382 domain-containing protein</fullName>
    </submittedName>
</protein>
<reference evidence="4 5" key="1">
    <citation type="submission" date="2023-03" db="EMBL/GenBank/DDBJ databases">
        <title>Bacillus Genome Sequencing.</title>
        <authorList>
            <person name="Dunlap C."/>
        </authorList>
    </citation>
    <scope>NUCLEOTIDE SEQUENCE [LARGE SCALE GENOMIC DNA]</scope>
    <source>
        <strain evidence="4 5">BD-525</strain>
    </source>
</reference>
<sequence length="639" mass="70833">MLMSGTNGIRSDELSKVEVSMISASRIPRFLPLHVQEVDLQVTLRYDMTEKKMLSHMLKGERINMTEYYSLLLQVAETLEESVMYMLQPGKYALEEDYIFVDGSLQEGTLYLTYIPLERTECFRSVSDSLKELVTRFMASVTELSGGGVQQLLQFTASEEFTVSGFKKLLLRLLSRAGEVRMNSAVNVKPEYISEPDHVQASAAHARAGGSKNTNHAYQGPQQAEMNSPALKGRTERVNSENHEDSAVELALRRSRSSTAAEAFPMLSTSRNKPNPNNRDDDPEVPAFLKSWNGYGSRTEEDIVPDEEREQGPASSRRIYIALGCLLMAAIVWRMIYMPAPSSGKMIVCLLLTVILGIAAVLSWVGRLFAPKNTGAASTPFNELPDFGSTELSADSKPSKGNTRFEIEQLTGFFKGSMNKGMDKPSELAGIDHDPEPDWKWKFPPSQSDQRMADERESGIGKNEADNGTRISAFNQRIWNHAGVNSDSDAPDTDIAERDYYSRLGQKTEILNSGKGGATVLLSNTVSGENGASDKLASVCYLLRDGEGETRTERIELRQQHFVIGRSVEVAQYVENSVGASRAHVELSRTEDGGYQIKDLGSKNGTRLMGEMLVPYKEYPLHDGDNFIIVKGAYTFRSA</sequence>
<dbReference type="CDD" id="cd00060">
    <property type="entry name" value="FHA"/>
    <property type="match status" value="1"/>
</dbReference>
<organism evidence="4 5">
    <name type="scientific">Paenibacillus dokdonensis</name>
    <dbReference type="NCBI Taxonomy" id="2567944"/>
    <lineage>
        <taxon>Bacteria</taxon>
        <taxon>Bacillati</taxon>
        <taxon>Bacillota</taxon>
        <taxon>Bacilli</taxon>
        <taxon>Bacillales</taxon>
        <taxon>Paenibacillaceae</taxon>
        <taxon>Paenibacillus</taxon>
    </lineage>
</organism>
<comment type="caution">
    <text evidence="4">The sequence shown here is derived from an EMBL/GenBank/DDBJ whole genome shotgun (WGS) entry which is preliminary data.</text>
</comment>
<dbReference type="Pfam" id="PF19909">
    <property type="entry name" value="DUF6382"/>
    <property type="match status" value="1"/>
</dbReference>
<dbReference type="SMART" id="SM00240">
    <property type="entry name" value="FHA"/>
    <property type="match status" value="1"/>
</dbReference>
<feature type="domain" description="FHA" evidence="3">
    <location>
        <begin position="562"/>
        <end position="613"/>
    </location>
</feature>
<feature type="region of interest" description="Disordered" evidence="1">
    <location>
        <begin position="198"/>
        <end position="292"/>
    </location>
</feature>
<accession>A0ABU6GI46</accession>
<evidence type="ECO:0000259" key="3">
    <source>
        <dbReference type="PROSITE" id="PS50006"/>
    </source>
</evidence>
<proteinExistence type="predicted"/>
<feature type="compositionally biased region" description="Basic and acidic residues" evidence="1">
    <location>
        <begin position="233"/>
        <end position="246"/>
    </location>
</feature>
<dbReference type="InterPro" id="IPR000253">
    <property type="entry name" value="FHA_dom"/>
</dbReference>
<feature type="compositionally biased region" description="Basic and acidic residues" evidence="1">
    <location>
        <begin position="431"/>
        <end position="441"/>
    </location>
</feature>
<gene>
    <name evidence="4" type="ORF">P4H66_06045</name>
</gene>